<protein>
    <submittedName>
        <fullName evidence="2">Uncharacterized protein</fullName>
    </submittedName>
</protein>
<dbReference type="VEuPathDB" id="TrichDB:TRFO_07664"/>
<sequence>MDIDDENNSDLYKAHYSVKPPKPKKSKDAGQPKKIDNLVDLEHNLFELTLSRFAPTEPTADPKHRPVRRVRVWDHHGDKSDTSFSPNVNHIVGKLHDCEHFRTEHMNSNKDFHAELRASEARLKLVKRGVPLYRILKSPTVYTPIEPQRRFVGVNEVIHKIPAKYTGIPPVRKIQFVYPMSARQPDRVDLVSKINLSESAKTRLNRTKQRGENLQLQYHNEMVDYLNHVNERRVRAAEQFFDDMADQGIDHAQLKAKRSLQRSRLRVMCKVEWWEDFISYAFSEETISHREEKFIEKMARHPTLSPAEFIDLFREIEGNPKSGRCLDWLNWINERCGVIDNVTLRLMLEDRDLKRIKKND</sequence>
<reference evidence="2" key="1">
    <citation type="submission" date="2016-10" db="EMBL/GenBank/DDBJ databases">
        <authorList>
            <person name="Benchimol M."/>
            <person name="Almeida L.G."/>
            <person name="Vasconcelos A.T."/>
            <person name="Perreira-Neves A."/>
            <person name="Rosa I.A."/>
            <person name="Tasca T."/>
            <person name="Bogo M.R."/>
            <person name="de Souza W."/>
        </authorList>
    </citation>
    <scope>NUCLEOTIDE SEQUENCE [LARGE SCALE GENOMIC DNA]</scope>
    <source>
        <strain evidence="2">K</strain>
    </source>
</reference>
<dbReference type="AlphaFoldDB" id="A0A1J4JU16"/>
<keyword evidence="3" id="KW-1185">Reference proteome</keyword>
<dbReference type="RefSeq" id="XP_068354140.1">
    <property type="nucleotide sequence ID" value="XM_068493816.1"/>
</dbReference>
<evidence type="ECO:0000313" key="3">
    <source>
        <dbReference type="Proteomes" id="UP000179807"/>
    </source>
</evidence>
<dbReference type="Proteomes" id="UP000179807">
    <property type="component" value="Unassembled WGS sequence"/>
</dbReference>
<comment type="caution">
    <text evidence="2">The sequence shown here is derived from an EMBL/GenBank/DDBJ whole genome shotgun (WGS) entry which is preliminary data.</text>
</comment>
<proteinExistence type="predicted"/>
<dbReference type="EMBL" id="MLAK01000927">
    <property type="protein sequence ID" value="OHT01004.1"/>
    <property type="molecule type" value="Genomic_DNA"/>
</dbReference>
<gene>
    <name evidence="2" type="ORF">TRFO_07664</name>
</gene>
<accession>A0A1J4JU16</accession>
<evidence type="ECO:0000256" key="1">
    <source>
        <dbReference type="SAM" id="MobiDB-lite"/>
    </source>
</evidence>
<dbReference type="GeneID" id="94828520"/>
<organism evidence="2 3">
    <name type="scientific">Tritrichomonas foetus</name>
    <dbReference type="NCBI Taxonomy" id="1144522"/>
    <lineage>
        <taxon>Eukaryota</taxon>
        <taxon>Metamonada</taxon>
        <taxon>Parabasalia</taxon>
        <taxon>Tritrichomonadida</taxon>
        <taxon>Tritrichomonadidae</taxon>
        <taxon>Tritrichomonas</taxon>
    </lineage>
</organism>
<name>A0A1J4JU16_9EUKA</name>
<evidence type="ECO:0000313" key="2">
    <source>
        <dbReference type="EMBL" id="OHT01004.1"/>
    </source>
</evidence>
<dbReference type="OrthoDB" id="10582277at2759"/>
<feature type="region of interest" description="Disordered" evidence="1">
    <location>
        <begin position="1"/>
        <end position="33"/>
    </location>
</feature>